<accession>X1LF11</accession>
<dbReference type="EMBL" id="BARV01006931">
    <property type="protein sequence ID" value="GAI17922.1"/>
    <property type="molecule type" value="Genomic_DNA"/>
</dbReference>
<name>X1LF11_9ZZZZ</name>
<organism evidence="1">
    <name type="scientific">marine sediment metagenome</name>
    <dbReference type="NCBI Taxonomy" id="412755"/>
    <lineage>
        <taxon>unclassified sequences</taxon>
        <taxon>metagenomes</taxon>
        <taxon>ecological metagenomes</taxon>
    </lineage>
</organism>
<sequence>GQDYGNSEDIITSLIQKNSGIVKEIKFNKISKE</sequence>
<reference evidence="1" key="1">
    <citation type="journal article" date="2014" name="Front. Microbiol.">
        <title>High frequency of phylogenetically diverse reductive dehalogenase-homologous genes in deep subseafloor sedimentary metagenomes.</title>
        <authorList>
            <person name="Kawai M."/>
            <person name="Futagami T."/>
            <person name="Toyoda A."/>
            <person name="Takaki Y."/>
            <person name="Nishi S."/>
            <person name="Hori S."/>
            <person name="Arai W."/>
            <person name="Tsubouchi T."/>
            <person name="Morono Y."/>
            <person name="Uchiyama I."/>
            <person name="Ito T."/>
            <person name="Fujiyama A."/>
            <person name="Inagaki F."/>
            <person name="Takami H."/>
        </authorList>
    </citation>
    <scope>NUCLEOTIDE SEQUENCE</scope>
    <source>
        <strain evidence="1">Expedition CK06-06</strain>
    </source>
</reference>
<evidence type="ECO:0000313" key="1">
    <source>
        <dbReference type="EMBL" id="GAI17922.1"/>
    </source>
</evidence>
<comment type="caution">
    <text evidence="1">The sequence shown here is derived from an EMBL/GenBank/DDBJ whole genome shotgun (WGS) entry which is preliminary data.</text>
</comment>
<dbReference type="AlphaFoldDB" id="X1LF11"/>
<gene>
    <name evidence="1" type="ORF">S06H3_14177</name>
</gene>
<protein>
    <submittedName>
        <fullName evidence="1">Uncharacterized protein</fullName>
    </submittedName>
</protein>
<proteinExistence type="predicted"/>
<feature type="non-terminal residue" evidence="1">
    <location>
        <position position="1"/>
    </location>
</feature>